<dbReference type="AlphaFoldDB" id="A0A1G8PHD8"/>
<organism evidence="1 2">
    <name type="scientific">Arthrobacter cupressi</name>
    <dbReference type="NCBI Taxonomy" id="1045773"/>
    <lineage>
        <taxon>Bacteria</taxon>
        <taxon>Bacillati</taxon>
        <taxon>Actinomycetota</taxon>
        <taxon>Actinomycetes</taxon>
        <taxon>Micrococcales</taxon>
        <taxon>Micrococcaceae</taxon>
        <taxon>Arthrobacter</taxon>
    </lineage>
</organism>
<accession>A0A1G8PHD8</accession>
<sequence>MSSATASCGVYRQPSIIESAAAGIGARLLSWSENRRFIPAGGRTQRIAAIARRERLGELRANALGAAHSGLEPRS</sequence>
<evidence type="ECO:0000313" key="2">
    <source>
        <dbReference type="Proteomes" id="UP000182130"/>
    </source>
</evidence>
<reference evidence="2" key="1">
    <citation type="submission" date="2016-10" db="EMBL/GenBank/DDBJ databases">
        <authorList>
            <person name="Varghese N."/>
            <person name="Submissions S."/>
        </authorList>
    </citation>
    <scope>NUCLEOTIDE SEQUENCE [LARGE SCALE GENOMIC DNA]</scope>
    <source>
        <strain evidence="2">CGMCC 1.10783</strain>
    </source>
</reference>
<dbReference type="OrthoDB" id="4950559at2"/>
<dbReference type="STRING" id="1045773.SAMN05216555_105180"/>
<protein>
    <submittedName>
        <fullName evidence="1">Uncharacterized protein</fullName>
    </submittedName>
</protein>
<evidence type="ECO:0000313" key="1">
    <source>
        <dbReference type="EMBL" id="SDI91911.1"/>
    </source>
</evidence>
<name>A0A1G8PHD8_9MICC</name>
<keyword evidence="2" id="KW-1185">Reference proteome</keyword>
<dbReference type="EMBL" id="FNEI01000005">
    <property type="protein sequence ID" value="SDI91911.1"/>
    <property type="molecule type" value="Genomic_DNA"/>
</dbReference>
<dbReference type="Proteomes" id="UP000182130">
    <property type="component" value="Unassembled WGS sequence"/>
</dbReference>
<proteinExistence type="predicted"/>
<dbReference type="RefSeq" id="WP_074588350.1">
    <property type="nucleotide sequence ID" value="NZ_FNEI01000005.1"/>
</dbReference>
<gene>
    <name evidence="1" type="ORF">SAMN05216555_105180</name>
</gene>